<keyword evidence="7" id="KW-1185">Reference proteome</keyword>
<dbReference type="PANTHER" id="PTHR11575:SF24">
    <property type="entry name" value="5'-NUCLEOTIDASE"/>
    <property type="match status" value="1"/>
</dbReference>
<evidence type="ECO:0000256" key="3">
    <source>
        <dbReference type="SAM" id="MobiDB-lite"/>
    </source>
</evidence>
<dbReference type="CDD" id="cd00845">
    <property type="entry name" value="MPP_UshA_N_like"/>
    <property type="match status" value="1"/>
</dbReference>
<evidence type="ECO:0000313" key="6">
    <source>
        <dbReference type="EMBL" id="MBD8048742.1"/>
    </source>
</evidence>
<comment type="caution">
    <text evidence="6">The sequence shown here is derived from an EMBL/GenBank/DDBJ whole genome shotgun (WGS) entry which is preliminary data.</text>
</comment>
<dbReference type="PANTHER" id="PTHR11575">
    <property type="entry name" value="5'-NUCLEOTIDASE-RELATED"/>
    <property type="match status" value="1"/>
</dbReference>
<keyword evidence="2" id="KW-0547">Nucleotide-binding</keyword>
<evidence type="ECO:0000259" key="4">
    <source>
        <dbReference type="Pfam" id="PF00149"/>
    </source>
</evidence>
<keyword evidence="1 2" id="KW-0732">Signal</keyword>
<evidence type="ECO:0000313" key="7">
    <source>
        <dbReference type="Proteomes" id="UP000627166"/>
    </source>
</evidence>
<dbReference type="InterPro" id="IPR006179">
    <property type="entry name" value="5_nucleotidase/apyrase"/>
</dbReference>
<dbReference type="SUPFAM" id="SSF55816">
    <property type="entry name" value="5'-nucleotidase (syn. UDP-sugar hydrolase), C-terminal domain"/>
    <property type="match status" value="1"/>
</dbReference>
<feature type="domain" description="Calcineurin-like phosphoesterase" evidence="4">
    <location>
        <begin position="46"/>
        <end position="259"/>
    </location>
</feature>
<dbReference type="InterPro" id="IPR029052">
    <property type="entry name" value="Metallo-depent_PP-like"/>
</dbReference>
<dbReference type="PRINTS" id="PR01607">
    <property type="entry name" value="APYRASEFAMLY"/>
</dbReference>
<protein>
    <submittedName>
        <fullName evidence="6">5'-nucleotidase C-terminal domain-containing protein</fullName>
    </submittedName>
</protein>
<dbReference type="RefSeq" id="WP_191741682.1">
    <property type="nucleotide sequence ID" value="NZ_JACSQB010000167.1"/>
</dbReference>
<dbReference type="Pfam" id="PF00149">
    <property type="entry name" value="Metallophos"/>
    <property type="match status" value="1"/>
</dbReference>
<dbReference type="Gene3D" id="3.90.780.10">
    <property type="entry name" value="5'-Nucleotidase, C-terminal domain"/>
    <property type="match status" value="1"/>
</dbReference>
<dbReference type="NCBIfam" id="TIGR01167">
    <property type="entry name" value="LPXTG_anchor"/>
    <property type="match status" value="1"/>
</dbReference>
<dbReference type="InterPro" id="IPR036907">
    <property type="entry name" value="5'-Nucleotdase_C_sf"/>
</dbReference>
<evidence type="ECO:0000259" key="5">
    <source>
        <dbReference type="Pfam" id="PF02872"/>
    </source>
</evidence>
<organism evidence="6 7">
    <name type="scientific">Clostridium faecium</name>
    <dbReference type="NCBI Taxonomy" id="2762223"/>
    <lineage>
        <taxon>Bacteria</taxon>
        <taxon>Bacillati</taxon>
        <taxon>Bacillota</taxon>
        <taxon>Clostridia</taxon>
        <taxon>Eubacteriales</taxon>
        <taxon>Clostridiaceae</taxon>
        <taxon>Clostridium</taxon>
    </lineage>
</organism>
<sequence length="585" mass="64412">MKKFFKNKAKLALLIAFTFVFSLALQLNSKLVYAEETNLQYKQIDILSFNDFHGALEENGKNVGAAKLAGAIDEARKANPNSIVVCAGDAFQGSAMSNLTYGKPVTDVFNSIGIKYSALGNHEFDWGDEHLVSWQQEGNFKFLASNVYDRRTGKPVEWAEPYAVEEIDGIKVGFVGIATPETAVKTKPENVKNYEFKDPSEAAQVWIDHLRNVEKVDVVIALTHIGSIQDQNGVITGEAADLANNVKGLDGIISSHTHQKVSGKVNNVPIVQAMHNGRALGKLSIKVDKDNKISSIEPSVDVLYERKDLVENGEVKSLIEKYNDELKPILDEKVADLLVDLPHDRREGLSPLGELTAKYMAMSAGAQIGITNGGGIRAPLSKGKITMGDMYMIMPFDNTLVTMDLKGSDIKKNLEHGIANEKYGWVQFYGVRAYYDKEKPSGERISYMELLDGTPVEMDKYYKVVTNDFMAEGGDEFDFSGGKNVLDTGKPIRDGMVEIMKKEGTIDYKSQGLLVDGKKPETNPEVNPEVKPDINTDNSNENKEILPQTGSAFGANEFITLGTIVTLLGSAMFVRSRKDKEEEAA</sequence>
<dbReference type="EMBL" id="JACSQB010000167">
    <property type="protein sequence ID" value="MBD8048742.1"/>
    <property type="molecule type" value="Genomic_DNA"/>
</dbReference>
<feature type="chain" id="PRO_5045007523" evidence="2">
    <location>
        <begin position="35"/>
        <end position="585"/>
    </location>
</feature>
<feature type="signal peptide" evidence="2">
    <location>
        <begin position="1"/>
        <end position="34"/>
    </location>
</feature>
<name>A0ABR8YWU6_9CLOT</name>
<evidence type="ECO:0000256" key="2">
    <source>
        <dbReference type="RuleBase" id="RU362119"/>
    </source>
</evidence>
<keyword evidence="2" id="KW-0378">Hydrolase</keyword>
<feature type="region of interest" description="Disordered" evidence="3">
    <location>
        <begin position="515"/>
        <end position="541"/>
    </location>
</feature>
<comment type="similarity">
    <text evidence="2">Belongs to the 5'-nucleotidase family.</text>
</comment>
<evidence type="ECO:0000256" key="1">
    <source>
        <dbReference type="ARBA" id="ARBA00022729"/>
    </source>
</evidence>
<dbReference type="SUPFAM" id="SSF56300">
    <property type="entry name" value="Metallo-dependent phosphatases"/>
    <property type="match status" value="1"/>
</dbReference>
<dbReference type="Gene3D" id="3.60.21.10">
    <property type="match status" value="1"/>
</dbReference>
<dbReference type="InterPro" id="IPR008334">
    <property type="entry name" value="5'-Nucleotdase_C"/>
</dbReference>
<reference evidence="6 7" key="1">
    <citation type="submission" date="2020-08" db="EMBL/GenBank/DDBJ databases">
        <title>A Genomic Blueprint of the Chicken Gut Microbiome.</title>
        <authorList>
            <person name="Gilroy R."/>
            <person name="Ravi A."/>
            <person name="Getino M."/>
            <person name="Pursley I."/>
            <person name="Horton D.L."/>
            <person name="Alikhan N.-F."/>
            <person name="Baker D."/>
            <person name="Gharbi K."/>
            <person name="Hall N."/>
            <person name="Watson M."/>
            <person name="Adriaenssens E.M."/>
            <person name="Foster-Nyarko E."/>
            <person name="Jarju S."/>
            <person name="Secka A."/>
            <person name="Antonio M."/>
            <person name="Oren A."/>
            <person name="Chaudhuri R."/>
            <person name="La Ragione R.M."/>
            <person name="Hildebrand F."/>
            <person name="Pallen M.J."/>
        </authorList>
    </citation>
    <scope>NUCLEOTIDE SEQUENCE [LARGE SCALE GENOMIC DNA]</scope>
    <source>
        <strain evidence="6 7">N37</strain>
    </source>
</reference>
<feature type="compositionally biased region" description="Basic and acidic residues" evidence="3">
    <location>
        <begin position="516"/>
        <end position="541"/>
    </location>
</feature>
<accession>A0ABR8YWU6</accession>
<gene>
    <name evidence="6" type="ORF">H9637_17185</name>
</gene>
<proteinExistence type="inferred from homology"/>
<dbReference type="Pfam" id="PF02872">
    <property type="entry name" value="5_nucleotid_C"/>
    <property type="match status" value="1"/>
</dbReference>
<dbReference type="InterPro" id="IPR004843">
    <property type="entry name" value="Calcineurin-like_PHP"/>
</dbReference>
<feature type="domain" description="5'-Nucleotidase C-terminal" evidence="5">
    <location>
        <begin position="346"/>
        <end position="478"/>
    </location>
</feature>
<dbReference type="Proteomes" id="UP000627166">
    <property type="component" value="Unassembled WGS sequence"/>
</dbReference>